<dbReference type="Proteomes" id="UP000199568">
    <property type="component" value="Unassembled WGS sequence"/>
</dbReference>
<dbReference type="InterPro" id="IPR009577">
    <property type="entry name" value="Sm_multidrug_ex"/>
</dbReference>
<feature type="transmembrane region" description="Helical" evidence="1">
    <location>
        <begin position="7"/>
        <end position="26"/>
    </location>
</feature>
<name>A0A1H9ZIV9_9FIRM</name>
<dbReference type="PANTHER" id="PTHR36007:SF2">
    <property type="entry name" value="TRANSPORT PROTEIN-RELATED"/>
    <property type="match status" value="1"/>
</dbReference>
<keyword evidence="1" id="KW-0812">Transmembrane</keyword>
<proteinExistence type="predicted"/>
<dbReference type="RefSeq" id="WP_090439051.1">
    <property type="nucleotide sequence ID" value="NZ_FOHU01000002.1"/>
</dbReference>
<dbReference type="STRING" id="426128.SAMN05660297_00574"/>
<gene>
    <name evidence="2" type="ORF">SAMN05660297_00574</name>
</gene>
<dbReference type="PANTHER" id="PTHR36007">
    <property type="entry name" value="TRANSPORT PROTEIN-RELATED"/>
    <property type="match status" value="1"/>
</dbReference>
<keyword evidence="3" id="KW-1185">Reference proteome</keyword>
<dbReference type="Pfam" id="PF06695">
    <property type="entry name" value="Sm_multidrug_ex"/>
    <property type="match status" value="1"/>
</dbReference>
<sequence length="166" mass="18317">MELLTKFLEFMTIELTVLLTAALPIIELRGAIPVGVSLGMSPAHAFFISFLGSMLPVPIIILTIRPVFKELRKWKVFRGFVDRITTKTMLRSDRIKKYGFWGLILFVAIPLPGTGVWTGTLASVLLDMRLKVAFPAIFIGNLIAGTVIMMVSDGAVRTLNLLGNIL</sequence>
<feature type="transmembrane region" description="Helical" evidence="1">
    <location>
        <begin position="132"/>
        <end position="151"/>
    </location>
</feature>
<feature type="transmembrane region" description="Helical" evidence="1">
    <location>
        <begin position="98"/>
        <end position="126"/>
    </location>
</feature>
<organism evidence="2 3">
    <name type="scientific">Natronincola peptidivorans</name>
    <dbReference type="NCBI Taxonomy" id="426128"/>
    <lineage>
        <taxon>Bacteria</taxon>
        <taxon>Bacillati</taxon>
        <taxon>Bacillota</taxon>
        <taxon>Clostridia</taxon>
        <taxon>Peptostreptococcales</taxon>
        <taxon>Natronincolaceae</taxon>
        <taxon>Natronincola</taxon>
    </lineage>
</organism>
<dbReference type="EMBL" id="FOHU01000002">
    <property type="protein sequence ID" value="SES81514.1"/>
    <property type="molecule type" value="Genomic_DNA"/>
</dbReference>
<keyword evidence="1" id="KW-1133">Transmembrane helix</keyword>
<protein>
    <submittedName>
        <fullName evidence="2">Uncharacterized membrane protein</fullName>
    </submittedName>
</protein>
<keyword evidence="1" id="KW-0472">Membrane</keyword>
<dbReference type="OrthoDB" id="360192at2"/>
<accession>A0A1H9ZIV9</accession>
<evidence type="ECO:0000313" key="3">
    <source>
        <dbReference type="Proteomes" id="UP000199568"/>
    </source>
</evidence>
<reference evidence="2 3" key="1">
    <citation type="submission" date="2016-10" db="EMBL/GenBank/DDBJ databases">
        <authorList>
            <person name="de Groot N.N."/>
        </authorList>
    </citation>
    <scope>NUCLEOTIDE SEQUENCE [LARGE SCALE GENOMIC DNA]</scope>
    <source>
        <strain evidence="2 3">DSM 18979</strain>
    </source>
</reference>
<feature type="transmembrane region" description="Helical" evidence="1">
    <location>
        <begin position="46"/>
        <end position="68"/>
    </location>
</feature>
<dbReference type="AlphaFoldDB" id="A0A1H9ZIV9"/>
<evidence type="ECO:0000256" key="1">
    <source>
        <dbReference type="SAM" id="Phobius"/>
    </source>
</evidence>
<evidence type="ECO:0000313" key="2">
    <source>
        <dbReference type="EMBL" id="SES81514.1"/>
    </source>
</evidence>